<dbReference type="RefSeq" id="WP_143091736.1">
    <property type="nucleotide sequence ID" value="NZ_FOFV01000013.1"/>
</dbReference>
<sequence length="732" mass="82427">MQFDIAIDGNEAFRIEPGATGPYETVLGAEVWRVTADGAEQTDLDPLQGHVSDERLVLLRELPPLPGAWPQYPSLGPGDMMPRTNTSIAGQVEEALVALAPEGLQQIDLHCRALGRHMEVEATVTVDGTTRAWAPPVMVSQWLHRQRLRDFRNSLGTWFTASFTFVSGGETTRRFLIEGRPEWLVETDVVQHAADELRLLPRRPEAVPDWMWQAAGKIQQWGRVKSWDPLPETPPELELVRAFDVVEDGRGVWYRPMVGAREHDLLLRYLESAPVVLSSRGSANDLVSGAERVVPLAFRTDGRWVWPESVAYYLREHEIPPSMALVDHIRQHRYELPAVTENAKARAAALAMGRPFNENQIDAAFRKALEPLRLVITRVQTSPRFYSLDGHRDRAWCLVRDGDWYEVYWAEGELKERRERFADVRNAVTYLTGQLIENQDRLRFEIDEELPAWQSPYQVISEQDPQLNTMTGIRLTKVEDLWVHRYGDPDGNLAYETEIPSDREHYLYRLKGPWTLITAVTAEGVRAYVLPDRFTAFPDYIDDFTLHPGLPPLTDAMREQARRQVPDAWLWCADPEVNPNYIEGIPDATLFGAFAVGEDGEFTGETYLNPNYRPGPQRRGFPEPLADLDVTLGYVACGWAPQHRLLTATLDATLIAETDGQGNLRIGVTQDGRRFLAVWTAPGHLPQDAASPMQTTGRELVPVLAGTLLLINPGGQLGVELPGDDLIAALDR</sequence>
<evidence type="ECO:0000313" key="3">
    <source>
        <dbReference type="Proteomes" id="UP000199503"/>
    </source>
</evidence>
<evidence type="ECO:0000313" key="2">
    <source>
        <dbReference type="EMBL" id="SER91911.1"/>
    </source>
</evidence>
<dbReference type="OrthoDB" id="275232at2"/>
<dbReference type="InterPro" id="IPR009839">
    <property type="entry name" value="SseB_N"/>
</dbReference>
<reference evidence="3" key="1">
    <citation type="submission" date="2016-10" db="EMBL/GenBank/DDBJ databases">
        <authorList>
            <person name="Varghese N."/>
            <person name="Submissions S."/>
        </authorList>
    </citation>
    <scope>NUCLEOTIDE SEQUENCE [LARGE SCALE GENOMIC DNA]</scope>
    <source>
        <strain evidence="3">DSM 44437</strain>
    </source>
</reference>
<name>A0A1H9T425_9PSEU</name>
<feature type="domain" description="SseB protein N-terminal" evidence="1">
    <location>
        <begin position="659"/>
        <end position="726"/>
    </location>
</feature>
<protein>
    <submittedName>
        <fullName evidence="2">SseB protein N-terminal domain-containing protein</fullName>
    </submittedName>
</protein>
<keyword evidence="3" id="KW-1185">Reference proteome</keyword>
<dbReference type="STRING" id="65499.SAMN04488000_113118"/>
<accession>A0A1H9T425</accession>
<dbReference type="AlphaFoldDB" id="A0A1H9T425"/>
<dbReference type="Pfam" id="PF07179">
    <property type="entry name" value="SseB"/>
    <property type="match status" value="1"/>
</dbReference>
<gene>
    <name evidence="2" type="ORF">SAMN04488000_113118</name>
</gene>
<proteinExistence type="predicted"/>
<dbReference type="Proteomes" id="UP000199503">
    <property type="component" value="Unassembled WGS sequence"/>
</dbReference>
<dbReference type="EMBL" id="FOFV01000013">
    <property type="protein sequence ID" value="SER91911.1"/>
    <property type="molecule type" value="Genomic_DNA"/>
</dbReference>
<evidence type="ECO:0000259" key="1">
    <source>
        <dbReference type="Pfam" id="PF07179"/>
    </source>
</evidence>
<organism evidence="2 3">
    <name type="scientific">Lentzea albida</name>
    <dbReference type="NCBI Taxonomy" id="65499"/>
    <lineage>
        <taxon>Bacteria</taxon>
        <taxon>Bacillati</taxon>
        <taxon>Actinomycetota</taxon>
        <taxon>Actinomycetes</taxon>
        <taxon>Pseudonocardiales</taxon>
        <taxon>Pseudonocardiaceae</taxon>
        <taxon>Lentzea</taxon>
    </lineage>
</organism>